<evidence type="ECO:0000313" key="17">
    <source>
        <dbReference type="Proteomes" id="UP000007875"/>
    </source>
</evidence>
<dbReference type="FunFam" id="4.10.400.10:FF:000002">
    <property type="entry name" value="Low-density lipoprotein receptor-related protein 1"/>
    <property type="match status" value="1"/>
</dbReference>
<feature type="disulfide bond" evidence="12">
    <location>
        <begin position="178"/>
        <end position="196"/>
    </location>
</feature>
<dbReference type="InParanoid" id="H2Y8J9"/>
<feature type="domain" description="EGF-like" evidence="15">
    <location>
        <begin position="366"/>
        <end position="404"/>
    </location>
</feature>
<dbReference type="InterPro" id="IPR009030">
    <property type="entry name" value="Growth_fac_rcpt_cys_sf"/>
</dbReference>
<dbReference type="CDD" id="cd00112">
    <property type="entry name" value="LDLa"/>
    <property type="match status" value="6"/>
</dbReference>
<dbReference type="InterPro" id="IPR000742">
    <property type="entry name" value="EGF"/>
</dbReference>
<dbReference type="PRINTS" id="PR00261">
    <property type="entry name" value="LDLRECEPTOR"/>
</dbReference>
<feature type="domain" description="EGF-like calcium-binding" evidence="14">
    <location>
        <begin position="322"/>
        <end position="362"/>
    </location>
</feature>
<proteinExistence type="predicted"/>
<feature type="disulfide bond" evidence="12">
    <location>
        <begin position="190"/>
        <end position="205"/>
    </location>
</feature>
<dbReference type="PANTHER" id="PTHR22722:SF14">
    <property type="entry name" value="MEGALIN, ISOFORM A"/>
    <property type="match status" value="1"/>
</dbReference>
<name>H2Y8J9_CIOSA</name>
<protein>
    <recommendedName>
        <fullName evidence="18">EGF-like domain-containing protein</fullName>
    </recommendedName>
</protein>
<comment type="subcellular location">
    <subcellularLocation>
        <location evidence="1">Membrane</location>
        <topology evidence="1">Single-pass membrane protein</topology>
    </subcellularLocation>
</comment>
<evidence type="ECO:0000256" key="8">
    <source>
        <dbReference type="ARBA" id="ARBA00023136"/>
    </source>
</evidence>
<evidence type="ECO:0000256" key="3">
    <source>
        <dbReference type="ARBA" id="ARBA00022583"/>
    </source>
</evidence>
<feature type="repeat" description="LDL-receptor class B" evidence="13">
    <location>
        <begin position="541"/>
        <end position="585"/>
    </location>
</feature>
<dbReference type="InterPro" id="IPR011042">
    <property type="entry name" value="6-blade_b-propeller_TolB-like"/>
</dbReference>
<evidence type="ECO:0000313" key="16">
    <source>
        <dbReference type="Ensembl" id="ENSCSAVP00000001647.1"/>
    </source>
</evidence>
<reference evidence="16" key="3">
    <citation type="submission" date="2025-09" db="UniProtKB">
        <authorList>
            <consortium name="Ensembl"/>
        </authorList>
    </citation>
    <scope>IDENTIFICATION</scope>
</reference>
<evidence type="ECO:0000259" key="15">
    <source>
        <dbReference type="SMART" id="SM00181"/>
    </source>
</evidence>
<dbReference type="Gene3D" id="4.10.400.10">
    <property type="entry name" value="Low-density Lipoprotein Receptor"/>
    <property type="match status" value="6"/>
</dbReference>
<evidence type="ECO:0000256" key="5">
    <source>
        <dbReference type="ARBA" id="ARBA00022729"/>
    </source>
</evidence>
<keyword evidence="9 12" id="KW-1015">Disulfide bond</keyword>
<keyword evidence="7" id="KW-1133">Transmembrane helix</keyword>
<dbReference type="SUPFAM" id="SSF57184">
    <property type="entry name" value="Growth factor receptor domain"/>
    <property type="match status" value="1"/>
</dbReference>
<dbReference type="InterPro" id="IPR036055">
    <property type="entry name" value="LDL_receptor-like_sf"/>
</dbReference>
<evidence type="ECO:0000256" key="10">
    <source>
        <dbReference type="ARBA" id="ARBA00023170"/>
    </source>
</evidence>
<keyword evidence="2" id="KW-0245">EGF-like domain</keyword>
<dbReference type="eggNOG" id="KOG1215">
    <property type="taxonomic scope" value="Eukaryota"/>
</dbReference>
<evidence type="ECO:0000256" key="6">
    <source>
        <dbReference type="ARBA" id="ARBA00022737"/>
    </source>
</evidence>
<dbReference type="GeneTree" id="ENSGT00940000164512"/>
<sequence length="724" mass="80343">CSNDQFDCGPDQHLRCVAYIYTCDGIPHCSNAADESPVYCHTRSCSFGMFKCTDGKCIPMNWKCDSELDCDDGSDENCSNPTPFQLTDETCPLGHFQCETSHKCIPLSYHCDADKDCFDGSDEVNCSSNCREDFFSCADNGHCIPNTWVCDGEVECTDGSDELSCGKFKSGNTDKFRCGDGGCISAEWKCDREFDCEDHTDEHGCAILWDCKHGYLECKSGNECYSPEWRCDGDSDCTDGTDETGCPPAPTTGCRVGQVICGDGRCMGISLYCVLPKFKDASIYKECKYMPCFHTGSCISIDRACNNVSDCLDGSDEKNCFVNECENKQSNRCQQICVEPVIFYACTCKPGYEINGDGYSCSQSNECARAAPVCAQVCEVLEGGHECRCAPSYHRDPTNRRNCKAGSHTGKPYLLYSTRYHFRESLLNGSGNHLRLVNLTDARVLDFDWPGQKIYWADRTNEGSVIRRTDLNKFVSSVETVHKSLNHVEGLAVDWLGRNLYWTDEGEKTIKVSKLDGSFQKILVKFGLDKPRAIALLPDKGYMYWTDLGKDPHIGRVGMDGKDRSVIIHNTLLGWPNALTIDYASRKLFWADSKEDYIAHCELDGSNAIIVWQTSAAESSAISAISVFEDKLIWSELHKGSIMTSYTFASIHNGTFPHKAKQLQHSQITDLKIVHPLRQPMPMNPHPCSVDNGGCSDLCLLAPSGERSCACPEGFILDTHGLTC</sequence>
<evidence type="ECO:0000256" key="11">
    <source>
        <dbReference type="ARBA" id="ARBA00023180"/>
    </source>
</evidence>
<evidence type="ECO:0000259" key="14">
    <source>
        <dbReference type="SMART" id="SM00179"/>
    </source>
</evidence>
<evidence type="ECO:0000256" key="12">
    <source>
        <dbReference type="PROSITE-ProRule" id="PRU00124"/>
    </source>
</evidence>
<dbReference type="SMART" id="SM00179">
    <property type="entry name" value="EGF_CA"/>
    <property type="match status" value="2"/>
</dbReference>
<dbReference type="PROSITE" id="PS50068">
    <property type="entry name" value="LDLRA_2"/>
    <property type="match status" value="7"/>
</dbReference>
<dbReference type="Gene3D" id="2.40.128.620">
    <property type="match status" value="1"/>
</dbReference>
<dbReference type="GO" id="GO:0016324">
    <property type="term" value="C:apical plasma membrane"/>
    <property type="evidence" value="ECO:0007669"/>
    <property type="project" value="TreeGrafter"/>
</dbReference>
<dbReference type="Gene3D" id="2.120.10.30">
    <property type="entry name" value="TolB, C-terminal domain"/>
    <property type="match status" value="1"/>
</dbReference>
<dbReference type="Proteomes" id="UP000007875">
    <property type="component" value="Unassembled WGS sequence"/>
</dbReference>
<evidence type="ECO:0000256" key="9">
    <source>
        <dbReference type="ARBA" id="ARBA00023157"/>
    </source>
</evidence>
<feature type="disulfide bond" evidence="12">
    <location>
        <begin position="111"/>
        <end position="126"/>
    </location>
</feature>
<accession>H2Y8J9</accession>
<dbReference type="AlphaFoldDB" id="H2Y8J9"/>
<evidence type="ECO:0008006" key="18">
    <source>
        <dbReference type="Google" id="ProtNLM"/>
    </source>
</evidence>
<feature type="disulfide bond" evidence="12">
    <location>
        <begin position="231"/>
        <end position="246"/>
    </location>
</feature>
<dbReference type="PROSITE" id="PS51120">
    <property type="entry name" value="LDLRB"/>
    <property type="match status" value="3"/>
</dbReference>
<dbReference type="SMART" id="SM00181">
    <property type="entry name" value="EGF"/>
    <property type="match status" value="4"/>
</dbReference>
<evidence type="ECO:0000256" key="13">
    <source>
        <dbReference type="PROSITE-ProRule" id="PRU00461"/>
    </source>
</evidence>
<dbReference type="SUPFAM" id="SSF57424">
    <property type="entry name" value="LDL receptor-like module"/>
    <property type="match status" value="7"/>
</dbReference>
<organism evidence="16 17">
    <name type="scientific">Ciona savignyi</name>
    <name type="common">Pacific transparent sea squirt</name>
    <dbReference type="NCBI Taxonomy" id="51511"/>
    <lineage>
        <taxon>Eukaryota</taxon>
        <taxon>Metazoa</taxon>
        <taxon>Chordata</taxon>
        <taxon>Tunicata</taxon>
        <taxon>Ascidiacea</taxon>
        <taxon>Phlebobranchia</taxon>
        <taxon>Cionidae</taxon>
        <taxon>Ciona</taxon>
    </lineage>
</organism>
<reference evidence="16" key="2">
    <citation type="submission" date="2025-08" db="UniProtKB">
        <authorList>
            <consortium name="Ensembl"/>
        </authorList>
    </citation>
    <scope>IDENTIFICATION</scope>
</reference>
<dbReference type="InterPro" id="IPR051221">
    <property type="entry name" value="LDLR-related"/>
</dbReference>
<reference evidence="17" key="1">
    <citation type="submission" date="2003-08" db="EMBL/GenBank/DDBJ databases">
        <authorList>
            <person name="Birren B."/>
            <person name="Nusbaum C."/>
            <person name="Abebe A."/>
            <person name="Abouelleil A."/>
            <person name="Adekoya E."/>
            <person name="Ait-zahra M."/>
            <person name="Allen N."/>
            <person name="Allen T."/>
            <person name="An P."/>
            <person name="Anderson M."/>
            <person name="Anderson S."/>
            <person name="Arachchi H."/>
            <person name="Armbruster J."/>
            <person name="Bachantsang P."/>
            <person name="Baldwin J."/>
            <person name="Barry A."/>
            <person name="Bayul T."/>
            <person name="Blitshsteyn B."/>
            <person name="Bloom T."/>
            <person name="Blye J."/>
            <person name="Boguslavskiy L."/>
            <person name="Borowsky M."/>
            <person name="Boukhgalter B."/>
            <person name="Brunache A."/>
            <person name="Butler J."/>
            <person name="Calixte N."/>
            <person name="Calvo S."/>
            <person name="Camarata J."/>
            <person name="Campo K."/>
            <person name="Chang J."/>
            <person name="Cheshatsang Y."/>
            <person name="Citroen M."/>
            <person name="Collymore A."/>
            <person name="Considine T."/>
            <person name="Cook A."/>
            <person name="Cooke P."/>
            <person name="Corum B."/>
            <person name="Cuomo C."/>
            <person name="David R."/>
            <person name="Dawoe T."/>
            <person name="Degray S."/>
            <person name="Dodge S."/>
            <person name="Dooley K."/>
            <person name="Dorje P."/>
            <person name="Dorjee K."/>
            <person name="Dorris L."/>
            <person name="Duffey N."/>
            <person name="Dupes A."/>
            <person name="Elkins T."/>
            <person name="Engels R."/>
            <person name="Erickson J."/>
            <person name="Farina A."/>
            <person name="Faro S."/>
            <person name="Ferreira P."/>
            <person name="Fischer H."/>
            <person name="Fitzgerald M."/>
            <person name="Foley K."/>
            <person name="Gage D."/>
            <person name="Galagan J."/>
            <person name="Gearin G."/>
            <person name="Gnerre S."/>
            <person name="Gnirke A."/>
            <person name="Goyette A."/>
            <person name="Graham J."/>
            <person name="Grandbois E."/>
            <person name="Gyaltsen K."/>
            <person name="Hafez N."/>
            <person name="Hagopian D."/>
            <person name="Hagos B."/>
            <person name="Hall J."/>
            <person name="Hatcher B."/>
            <person name="Heller A."/>
            <person name="Higgins H."/>
            <person name="Honan T."/>
            <person name="Horn A."/>
            <person name="Houde N."/>
            <person name="Hughes L."/>
            <person name="Hulme W."/>
            <person name="Husby E."/>
            <person name="Iliev I."/>
            <person name="Jaffe D."/>
            <person name="Jones C."/>
            <person name="Kamal M."/>
            <person name="Kamat A."/>
            <person name="Kamvysselis M."/>
            <person name="Karlsson E."/>
            <person name="Kells C."/>
            <person name="Kieu A."/>
            <person name="Kisner P."/>
            <person name="Kodira C."/>
            <person name="Kulbokas E."/>
            <person name="Labutti K."/>
            <person name="Lama D."/>
            <person name="Landers T."/>
            <person name="Leger J."/>
            <person name="Levine S."/>
            <person name="Lewis D."/>
            <person name="Lewis T."/>
            <person name="Lindblad-toh K."/>
            <person name="Liu X."/>
            <person name="Lokyitsang T."/>
            <person name="Lokyitsang Y."/>
            <person name="Lucien O."/>
            <person name="Lui A."/>
            <person name="Ma L.J."/>
            <person name="Mabbitt R."/>
            <person name="Macdonald J."/>
            <person name="Maclean C."/>
            <person name="Major J."/>
            <person name="Manning J."/>
            <person name="Marabella R."/>
            <person name="Maru K."/>
            <person name="Matthews C."/>
            <person name="Mauceli E."/>
            <person name="Mccarthy M."/>
            <person name="Mcdonough S."/>
            <person name="Mcghee T."/>
            <person name="Meldrim J."/>
            <person name="Meneus L."/>
            <person name="Mesirov J."/>
            <person name="Mihalev A."/>
            <person name="Mihova T."/>
            <person name="Mikkelsen T."/>
            <person name="Mlenga V."/>
            <person name="Moru K."/>
            <person name="Mozes J."/>
            <person name="Mulrain L."/>
            <person name="Munson G."/>
            <person name="Naylor J."/>
            <person name="Newes C."/>
            <person name="Nguyen C."/>
            <person name="Nguyen N."/>
            <person name="Nguyen T."/>
            <person name="Nicol R."/>
            <person name="Nielsen C."/>
            <person name="Nizzari M."/>
            <person name="Norbu C."/>
            <person name="Norbu N."/>
            <person name="O'donnell P."/>
            <person name="Okoawo O."/>
            <person name="O'leary S."/>
            <person name="Omotosho B."/>
            <person name="O'neill K."/>
            <person name="Osman S."/>
            <person name="Parker S."/>
            <person name="Perrin D."/>
            <person name="Phunkhang P."/>
            <person name="Piqani B."/>
            <person name="Purcell S."/>
            <person name="Rachupka T."/>
            <person name="Ramasamy U."/>
            <person name="Rameau R."/>
            <person name="Ray V."/>
            <person name="Raymond C."/>
            <person name="Retta R."/>
            <person name="Richardson S."/>
            <person name="Rise C."/>
            <person name="Rodriguez J."/>
            <person name="Rogers J."/>
            <person name="Rogov P."/>
            <person name="Rutman M."/>
            <person name="Schupbach R."/>
            <person name="Seaman C."/>
            <person name="Settipalli S."/>
            <person name="Sharpe T."/>
            <person name="Sheridan J."/>
            <person name="Sherpa N."/>
            <person name="Shi J."/>
            <person name="Smirnov S."/>
            <person name="Smith C."/>
            <person name="Sougnez C."/>
            <person name="Spencer B."/>
            <person name="Stalker J."/>
            <person name="Stange-thomann N."/>
            <person name="Stavropoulos S."/>
            <person name="Stetson K."/>
            <person name="Stone C."/>
            <person name="Stone S."/>
            <person name="Stubbs M."/>
            <person name="Talamas J."/>
            <person name="Tchuinga P."/>
            <person name="Tenzing P."/>
            <person name="Tesfaye S."/>
            <person name="Theodore J."/>
            <person name="Thoulutsang Y."/>
            <person name="Topham K."/>
            <person name="Towey S."/>
            <person name="Tsamla T."/>
            <person name="Tsomo N."/>
            <person name="Vallee D."/>
            <person name="Vassiliev H."/>
            <person name="Venkataraman V."/>
            <person name="Vinson J."/>
            <person name="Vo A."/>
            <person name="Wade C."/>
            <person name="Wang S."/>
            <person name="Wangchuk T."/>
            <person name="Wangdi T."/>
            <person name="Whittaker C."/>
            <person name="Wilkinson J."/>
            <person name="Wu Y."/>
            <person name="Wyman D."/>
            <person name="Yadav S."/>
            <person name="Yang S."/>
            <person name="Yang X."/>
            <person name="Yeager S."/>
            <person name="Yee E."/>
            <person name="Young G."/>
            <person name="Zainoun J."/>
            <person name="Zembeck L."/>
            <person name="Zimmer A."/>
            <person name="Zody M."/>
            <person name="Lander E."/>
        </authorList>
    </citation>
    <scope>NUCLEOTIDE SEQUENCE [LARGE SCALE GENOMIC DNA]</scope>
</reference>
<dbReference type="FunFam" id="2.120.10.30:FF:000241">
    <property type="entry name" value="Low-density lipoprotein receptor-related protein 6"/>
    <property type="match status" value="1"/>
</dbReference>
<keyword evidence="5" id="KW-0732">Signal</keyword>
<keyword evidence="10" id="KW-0675">Receptor</keyword>
<keyword evidence="3" id="KW-0254">Endocytosis</keyword>
<dbReference type="Pfam" id="PF00058">
    <property type="entry name" value="Ldl_recept_b"/>
    <property type="match status" value="2"/>
</dbReference>
<dbReference type="Gene3D" id="2.10.25.10">
    <property type="entry name" value="Laminin"/>
    <property type="match status" value="2"/>
</dbReference>
<dbReference type="GO" id="GO:0043235">
    <property type="term" value="C:receptor complex"/>
    <property type="evidence" value="ECO:0007669"/>
    <property type="project" value="TreeGrafter"/>
</dbReference>
<dbReference type="Ensembl" id="ENSCSAVT00000001674.1">
    <property type="protein sequence ID" value="ENSCSAVP00000001647.1"/>
    <property type="gene ID" value="ENSCSAVG00000000951.1"/>
</dbReference>
<dbReference type="STRING" id="51511.ENSCSAVP00000001647"/>
<dbReference type="Pfam" id="PF14670">
    <property type="entry name" value="FXa_inhibition"/>
    <property type="match status" value="1"/>
</dbReference>
<dbReference type="SUPFAM" id="SSF63825">
    <property type="entry name" value="YWTD domain"/>
    <property type="match status" value="1"/>
</dbReference>
<evidence type="ECO:0000256" key="2">
    <source>
        <dbReference type="ARBA" id="ARBA00022536"/>
    </source>
</evidence>
<dbReference type="GO" id="GO:0005509">
    <property type="term" value="F:calcium ion binding"/>
    <property type="evidence" value="ECO:0007669"/>
    <property type="project" value="InterPro"/>
</dbReference>
<keyword evidence="8" id="KW-0472">Membrane</keyword>
<keyword evidence="6" id="KW-0677">Repeat</keyword>
<feature type="disulfide bond" evidence="12">
    <location>
        <begin position="52"/>
        <end position="70"/>
    </location>
</feature>
<dbReference type="GO" id="GO:0006898">
    <property type="term" value="P:receptor-mediated endocytosis"/>
    <property type="evidence" value="ECO:0007669"/>
    <property type="project" value="TreeGrafter"/>
</dbReference>
<dbReference type="SMART" id="SM00192">
    <property type="entry name" value="LDLa"/>
    <property type="match status" value="7"/>
</dbReference>
<feature type="domain" description="EGF-like" evidence="15">
    <location>
        <begin position="286"/>
        <end position="321"/>
    </location>
</feature>
<feature type="disulfide bond" evidence="12">
    <location>
        <begin position="150"/>
        <end position="165"/>
    </location>
</feature>
<evidence type="ECO:0000256" key="4">
    <source>
        <dbReference type="ARBA" id="ARBA00022692"/>
    </source>
</evidence>
<keyword evidence="11" id="KW-0325">Glycoprotein</keyword>
<evidence type="ECO:0000256" key="7">
    <source>
        <dbReference type="ARBA" id="ARBA00022989"/>
    </source>
</evidence>
<evidence type="ECO:0000256" key="1">
    <source>
        <dbReference type="ARBA" id="ARBA00004167"/>
    </source>
</evidence>
<feature type="repeat" description="LDL-receptor class B" evidence="13">
    <location>
        <begin position="452"/>
        <end position="497"/>
    </location>
</feature>
<feature type="repeat" description="LDL-receptor class B" evidence="13">
    <location>
        <begin position="498"/>
        <end position="540"/>
    </location>
</feature>
<dbReference type="GO" id="GO:0042562">
    <property type="term" value="F:hormone binding"/>
    <property type="evidence" value="ECO:0007669"/>
    <property type="project" value="TreeGrafter"/>
</dbReference>
<dbReference type="PROSITE" id="PS01209">
    <property type="entry name" value="LDLRA_1"/>
    <property type="match status" value="3"/>
</dbReference>
<dbReference type="InterPro" id="IPR023415">
    <property type="entry name" value="LDLR_class-A_CS"/>
</dbReference>
<feature type="domain" description="EGF-like" evidence="15">
    <location>
        <begin position="687"/>
        <end position="724"/>
    </location>
</feature>
<dbReference type="InterPro" id="IPR000033">
    <property type="entry name" value="LDLR_classB_rpt"/>
</dbReference>
<dbReference type="InterPro" id="IPR001881">
    <property type="entry name" value="EGF-like_Ca-bd_dom"/>
</dbReference>
<dbReference type="OMA" id="GIDECAC"/>
<keyword evidence="17" id="KW-1185">Reference proteome</keyword>
<feature type="disulfide bond" evidence="12">
    <location>
        <begin position="45"/>
        <end position="57"/>
    </location>
</feature>
<keyword evidence="4" id="KW-0812">Transmembrane</keyword>
<comment type="caution">
    <text evidence="12">Lacks conserved residue(s) required for the propagation of feature annotation.</text>
</comment>
<feature type="disulfide bond" evidence="12">
    <location>
        <begin position="305"/>
        <end position="320"/>
    </location>
</feature>
<dbReference type="Pfam" id="PF00057">
    <property type="entry name" value="Ldl_recept_a"/>
    <property type="match status" value="6"/>
</dbReference>
<dbReference type="InterPro" id="IPR002172">
    <property type="entry name" value="LDrepeatLR_classA_rpt"/>
</dbReference>
<feature type="domain" description="EGF-like" evidence="15">
    <location>
        <begin position="324"/>
        <end position="362"/>
    </location>
</feature>
<dbReference type="SMART" id="SM00135">
    <property type="entry name" value="LY"/>
    <property type="match status" value="4"/>
</dbReference>
<dbReference type="PANTHER" id="PTHR22722">
    <property type="entry name" value="LOW-DENSITY LIPOPROTEIN RECEPTOR-RELATED PROTEIN 2-RELATED"/>
    <property type="match status" value="1"/>
</dbReference>
<feature type="domain" description="EGF-like calcium-binding" evidence="14">
    <location>
        <begin position="363"/>
        <end position="404"/>
    </location>
</feature>